<protein>
    <submittedName>
        <fullName evidence="1">Uncharacterized protein</fullName>
    </submittedName>
</protein>
<evidence type="ECO:0000313" key="2">
    <source>
        <dbReference type="Proteomes" id="UP000092460"/>
    </source>
</evidence>
<proteinExistence type="predicted"/>
<reference evidence="2" key="1">
    <citation type="submission" date="2015-01" db="EMBL/GenBank/DDBJ databases">
        <authorList>
            <person name="Aksoy S."/>
            <person name="Warren W."/>
            <person name="Wilson R.K."/>
        </authorList>
    </citation>
    <scope>NUCLEOTIDE SEQUENCE [LARGE SCALE GENOMIC DNA]</scope>
    <source>
        <strain evidence="2">IAEA</strain>
    </source>
</reference>
<accession>A0A1B0C0T6</accession>
<evidence type="ECO:0000313" key="1">
    <source>
        <dbReference type="EnsemblMetazoa" id="GPPI046155-PA"/>
    </source>
</evidence>
<keyword evidence="2" id="KW-1185">Reference proteome</keyword>
<dbReference type="VEuPathDB" id="VectorBase:GPPI046155"/>
<dbReference type="STRING" id="67801.A0A1B0C0T6"/>
<reference evidence="1" key="2">
    <citation type="submission" date="2020-05" db="UniProtKB">
        <authorList>
            <consortium name="EnsemblMetazoa"/>
        </authorList>
    </citation>
    <scope>IDENTIFICATION</scope>
    <source>
        <strain evidence="1">IAEA</strain>
    </source>
</reference>
<dbReference type="EnsemblMetazoa" id="GPPI046155-RA">
    <property type="protein sequence ID" value="GPPI046155-PA"/>
    <property type="gene ID" value="GPPI046155"/>
</dbReference>
<sequence length="77" mass="9439">MDFRHIRRREMKPTDTKLHHYEVRLEELWLKNNSINIWKNVEVLKENKSLKTLNLEHRLKLKDISPWLGKIYATLCL</sequence>
<organism evidence="1 2">
    <name type="scientific">Glossina palpalis gambiensis</name>
    <dbReference type="NCBI Taxonomy" id="67801"/>
    <lineage>
        <taxon>Eukaryota</taxon>
        <taxon>Metazoa</taxon>
        <taxon>Ecdysozoa</taxon>
        <taxon>Arthropoda</taxon>
        <taxon>Hexapoda</taxon>
        <taxon>Insecta</taxon>
        <taxon>Pterygota</taxon>
        <taxon>Neoptera</taxon>
        <taxon>Endopterygota</taxon>
        <taxon>Diptera</taxon>
        <taxon>Brachycera</taxon>
        <taxon>Muscomorpha</taxon>
        <taxon>Hippoboscoidea</taxon>
        <taxon>Glossinidae</taxon>
        <taxon>Glossina</taxon>
    </lineage>
</organism>
<name>A0A1B0C0T6_9MUSC</name>
<dbReference type="AlphaFoldDB" id="A0A1B0C0T6"/>
<dbReference type="EMBL" id="JXJN01023750">
    <property type="status" value="NOT_ANNOTATED_CDS"/>
    <property type="molecule type" value="Genomic_DNA"/>
</dbReference>
<dbReference type="Proteomes" id="UP000092460">
    <property type="component" value="Unassembled WGS sequence"/>
</dbReference>
<dbReference type="SUPFAM" id="SSF52058">
    <property type="entry name" value="L domain-like"/>
    <property type="match status" value="1"/>
</dbReference>